<dbReference type="Proteomes" id="UP000598032">
    <property type="component" value="Unassembled WGS sequence"/>
</dbReference>
<reference evidence="2 3" key="1">
    <citation type="submission" date="2020-10" db="EMBL/GenBank/DDBJ databases">
        <authorList>
            <person name="Peeters C."/>
        </authorList>
    </citation>
    <scope>NUCLEOTIDE SEQUENCE [LARGE SCALE GENOMIC DNA]</scope>
    <source>
        <strain evidence="2 3">LMG 28140</strain>
    </source>
</reference>
<keyword evidence="1" id="KW-0812">Transmembrane</keyword>
<organism evidence="2 3">
    <name type="scientific">Paraburkholderia metrosideri</name>
    <dbReference type="NCBI Taxonomy" id="580937"/>
    <lineage>
        <taxon>Bacteria</taxon>
        <taxon>Pseudomonadati</taxon>
        <taxon>Pseudomonadota</taxon>
        <taxon>Betaproteobacteria</taxon>
        <taxon>Burkholderiales</taxon>
        <taxon>Burkholderiaceae</taxon>
        <taxon>Paraburkholderia</taxon>
    </lineage>
</organism>
<gene>
    <name evidence="2" type="ORF">LMG28140_00776</name>
</gene>
<name>A0ABM8NCC5_9BURK</name>
<proteinExistence type="predicted"/>
<dbReference type="EMBL" id="CAJHCP010000002">
    <property type="protein sequence ID" value="CAD6516414.1"/>
    <property type="molecule type" value="Genomic_DNA"/>
</dbReference>
<keyword evidence="3" id="KW-1185">Reference proteome</keyword>
<protein>
    <recommendedName>
        <fullName evidence="4">Antitoxin</fullName>
    </recommendedName>
</protein>
<comment type="caution">
    <text evidence="2">The sequence shown here is derived from an EMBL/GenBank/DDBJ whole genome shotgun (WGS) entry which is preliminary data.</text>
</comment>
<evidence type="ECO:0000313" key="2">
    <source>
        <dbReference type="EMBL" id="CAD6516414.1"/>
    </source>
</evidence>
<keyword evidence="1" id="KW-0472">Membrane</keyword>
<evidence type="ECO:0000256" key="1">
    <source>
        <dbReference type="SAM" id="Phobius"/>
    </source>
</evidence>
<feature type="transmembrane region" description="Helical" evidence="1">
    <location>
        <begin position="12"/>
        <end position="29"/>
    </location>
</feature>
<keyword evidence="1" id="KW-1133">Transmembrane helix</keyword>
<evidence type="ECO:0000313" key="3">
    <source>
        <dbReference type="Proteomes" id="UP000598032"/>
    </source>
</evidence>
<dbReference type="RefSeq" id="WP_236591593.1">
    <property type="nucleotide sequence ID" value="NZ_CAJHCP010000002.1"/>
</dbReference>
<evidence type="ECO:0008006" key="4">
    <source>
        <dbReference type="Google" id="ProtNLM"/>
    </source>
</evidence>
<accession>A0ABM8NCC5</accession>
<sequence length="155" mass="16985">MSGFIRFALDYPAMIVLPACGFLAALAILKLKAWYIKGSSGLSASCKLTELALEDRSDAMSTEHRQYSVNLSDVGSQLAGLAENAVKGVEILLMKDGAPYVAIVDAQKLDYYRALEADHRQRILLSDAENGLKDAVAGKTISEDKFRKDSRKDRK</sequence>